<dbReference type="AlphaFoldDB" id="A1ZPB0"/>
<protein>
    <submittedName>
        <fullName evidence="1">Uncharacterized protein</fullName>
    </submittedName>
</protein>
<sequence length="39" mass="4631">MSLITEDQAMKNIEVKFYKYFKKLIFTVLGNLIKIAKYS</sequence>
<reference evidence="1 2" key="1">
    <citation type="submission" date="2007-01" db="EMBL/GenBank/DDBJ databases">
        <authorList>
            <person name="Haygood M."/>
            <person name="Podell S."/>
            <person name="Anderson C."/>
            <person name="Hopkinson B."/>
            <person name="Roe K."/>
            <person name="Barbeau K."/>
            <person name="Gaasterland T."/>
            <person name="Ferriera S."/>
            <person name="Johnson J."/>
            <person name="Kravitz S."/>
            <person name="Beeson K."/>
            <person name="Sutton G."/>
            <person name="Rogers Y.-H."/>
            <person name="Friedman R."/>
            <person name="Frazier M."/>
            <person name="Venter J.C."/>
        </authorList>
    </citation>
    <scope>NUCLEOTIDE SEQUENCE [LARGE SCALE GENOMIC DNA]</scope>
    <source>
        <strain evidence="1 2">ATCC 23134</strain>
    </source>
</reference>
<evidence type="ECO:0000313" key="2">
    <source>
        <dbReference type="Proteomes" id="UP000004095"/>
    </source>
</evidence>
<name>A1ZPB0_MICM2</name>
<dbReference type="EMBL" id="AAWS01000020">
    <property type="protein sequence ID" value="EAY27903.1"/>
    <property type="molecule type" value="Genomic_DNA"/>
</dbReference>
<proteinExistence type="predicted"/>
<keyword evidence="2" id="KW-1185">Reference proteome</keyword>
<accession>A1ZPB0</accession>
<evidence type="ECO:0000313" key="1">
    <source>
        <dbReference type="EMBL" id="EAY27903.1"/>
    </source>
</evidence>
<organism evidence="1 2">
    <name type="scientific">Microscilla marina ATCC 23134</name>
    <dbReference type="NCBI Taxonomy" id="313606"/>
    <lineage>
        <taxon>Bacteria</taxon>
        <taxon>Pseudomonadati</taxon>
        <taxon>Bacteroidota</taxon>
        <taxon>Cytophagia</taxon>
        <taxon>Cytophagales</taxon>
        <taxon>Microscillaceae</taxon>
        <taxon>Microscilla</taxon>
    </lineage>
</organism>
<dbReference type="Proteomes" id="UP000004095">
    <property type="component" value="Unassembled WGS sequence"/>
</dbReference>
<gene>
    <name evidence="1" type="ORF">M23134_00344</name>
</gene>
<comment type="caution">
    <text evidence="1">The sequence shown here is derived from an EMBL/GenBank/DDBJ whole genome shotgun (WGS) entry which is preliminary data.</text>
</comment>